<gene>
    <name evidence="2" type="ORF">Aud_000007</name>
</gene>
<dbReference type="RefSeq" id="XP_043141459.1">
    <property type="nucleotide sequence ID" value="XM_043285524.1"/>
</dbReference>
<comment type="caution">
    <text evidence="2">The sequence shown here is derived from an EMBL/GenBank/DDBJ whole genome shotgun (WGS) entry which is preliminary data.</text>
</comment>
<evidence type="ECO:0000313" key="2">
    <source>
        <dbReference type="EMBL" id="GIC84193.1"/>
    </source>
</evidence>
<evidence type="ECO:0000256" key="1">
    <source>
        <dbReference type="SAM" id="MobiDB-lite"/>
    </source>
</evidence>
<protein>
    <submittedName>
        <fullName evidence="2">Uncharacterized protein</fullName>
    </submittedName>
</protein>
<dbReference type="GeneID" id="66987483"/>
<feature type="region of interest" description="Disordered" evidence="1">
    <location>
        <begin position="263"/>
        <end position="282"/>
    </location>
</feature>
<dbReference type="Proteomes" id="UP000036893">
    <property type="component" value="Unassembled WGS sequence"/>
</dbReference>
<dbReference type="AlphaFoldDB" id="A0A8E0UUC2"/>
<reference evidence="2" key="1">
    <citation type="journal article" date="2015" name="Genome Announc.">
        <title>Draft Genome Sequence of the Pathogenic Filamentous Fungus Aspergillus udagawae Strain IFM 46973T.</title>
        <authorList>
            <person name="Kusuya Y."/>
            <person name="Takahashi-Nakaguchi A."/>
            <person name="Takahashi H."/>
            <person name="Yaguchi T."/>
        </authorList>
    </citation>
    <scope>NUCLEOTIDE SEQUENCE</scope>
    <source>
        <strain evidence="2">IFM 46973</strain>
    </source>
</reference>
<feature type="compositionally biased region" description="Gly residues" evidence="1">
    <location>
        <begin position="263"/>
        <end position="276"/>
    </location>
</feature>
<name>A0A8E0UUC2_9EURO</name>
<organism evidence="2 3">
    <name type="scientific">Aspergillus udagawae</name>
    <dbReference type="NCBI Taxonomy" id="91492"/>
    <lineage>
        <taxon>Eukaryota</taxon>
        <taxon>Fungi</taxon>
        <taxon>Dikarya</taxon>
        <taxon>Ascomycota</taxon>
        <taxon>Pezizomycotina</taxon>
        <taxon>Eurotiomycetes</taxon>
        <taxon>Eurotiomycetidae</taxon>
        <taxon>Eurotiales</taxon>
        <taxon>Aspergillaceae</taxon>
        <taxon>Aspergillus</taxon>
        <taxon>Aspergillus subgen. Fumigati</taxon>
    </lineage>
</organism>
<sequence>MDPDKIQYPLNNPNLIIWVSPDSFRPKELKVSVSLYVESFEFSDDLTWTHDDNPPKDKTSPNRSLGYFNLFTYQIYGFQKDNKRVTLGIPGKHATRDHPNGWPGGNMQLYIEELQGSDLDHLQINLRGGDGWSGIATTRGQPLENGGDGGDGGNATVLLERPFKMAVLLCRQLLEQLADEEKKWPAAFSDMIDAWVDEMTVNDRIKEIFPLPENMQDAEQILQSQRNDFGELLFHAYSHLLRPGDKLRNDMIKAIDVKGGAWGTGGTGPTGQGKSGTEGANGTKSVVIADEPATIHATSTCFLHPVQCQMLLSKAKTLLFLNTDNSRARALTFLERLKVRLSFLGDSTARKDLSKTRLGEAYRAAEPSLHIVSGNDGEEPVSIQELRNIRKEVESSLRELYIAEAQPKKTPIKVPRASFAFYATYAKSFLQELKSIEDVYIKYLKEDISTDKKRQAIQERESTCERSISQSRDLIETVRHDMDSVTRKISVAEETMSIFKVRLTQTLDNLKDKVSRLLGFNFEDLTSALGQIIFTEGSAWMIANEGLDLAYKSATKIQNDSGVTIDRRYLLNNIKRINGSIASLKEGYEVQKDGSVDFNDAGGSKLAILESKMEAFLNEFSTKLGDPTLKKVKDDFKNYINAVQRRNSAVLSYSLDVQLLVRYLAEIDTLEAKKKDLVRKEYNVLGMEHPTLTAFMRTMYTNALTGVQVWLQGMQNAYHFCALDNRNIIGEEMQNFNFSTFNQTMLYRINNSLITAYGERAEAWGRPPQQMKGIKYPLSNAAMYLRESMPTDKRIIIPITITPQTVMPGTTSHLFGSERVDVRVTRVCFYVDNVTTKSGFLDVWITHEGTDTIMDEMNGSHFYDHQPVKTNFRYKLDDRNYTGDGTVNGEIDSAAFTPSAKGGDNDPYALVGPFTTWNIMIVREDNDGLNLDDAKNACLEFDILFRPKT</sequence>
<proteinExistence type="predicted"/>
<reference evidence="2" key="2">
    <citation type="submission" date="2021-01" db="EMBL/GenBank/DDBJ databases">
        <title>Pan-genome distribution and transcriptional activeness of fungal secondary metabolism genes in Aspergillus section Fumigati.</title>
        <authorList>
            <person name="Takahashi H."/>
            <person name="Umemura M."/>
            <person name="Ninomiya A."/>
            <person name="Kusuya Y."/>
            <person name="Urayama S."/>
            <person name="Shimizu M."/>
            <person name="Watanabe A."/>
            <person name="Kamei K."/>
            <person name="Yaguchi T."/>
            <person name="Hagiwara D."/>
        </authorList>
    </citation>
    <scope>NUCLEOTIDE SEQUENCE</scope>
    <source>
        <strain evidence="2">IFM 46973</strain>
    </source>
</reference>
<accession>A0A8E0UUC2</accession>
<dbReference type="EMBL" id="BBXM02000001">
    <property type="protein sequence ID" value="GIC84193.1"/>
    <property type="molecule type" value="Genomic_DNA"/>
</dbReference>
<evidence type="ECO:0000313" key="3">
    <source>
        <dbReference type="Proteomes" id="UP000036893"/>
    </source>
</evidence>